<proteinExistence type="predicted"/>
<dbReference type="EMBL" id="CP019718">
    <property type="protein sequence ID" value="QHZ54055.1"/>
    <property type="molecule type" value="Genomic_DNA"/>
</dbReference>
<protein>
    <submittedName>
        <fullName evidence="1">Uncharacterized protein</fullName>
    </submittedName>
</protein>
<gene>
    <name evidence="1" type="ORF">ERICV_05071</name>
</gene>
<accession>A0A6C0QZA3</accession>
<sequence>MQQVHNSWFKSFDEIQRTRKRMGRVSEEMKTISPQYHQLSSEICQLLQQAEELIPKEFRLKKSQYRKISNE</sequence>
<evidence type="ECO:0000313" key="2">
    <source>
        <dbReference type="Proteomes" id="UP000464330"/>
    </source>
</evidence>
<keyword evidence="1" id="KW-0614">Plasmid</keyword>
<evidence type="ECO:0000313" key="1">
    <source>
        <dbReference type="EMBL" id="QHZ54055.1"/>
    </source>
</evidence>
<reference evidence="1 2" key="1">
    <citation type="journal article" date="2020" name="Int. J. Med. Microbiol.">
        <title>Discovery of Paenibacillus larvae ERIC V: Phenotypic and genomic comparison to genotypes ERIC I-IV reveal different inventories of virulence factors which correlate with epidemiological prevalences of American Foulbrood.</title>
        <authorList>
            <person name="Beims H."/>
            <person name="Bunk B."/>
            <person name="Erler S."/>
            <person name="Mohr K.I."/>
            <person name="Sproer C."/>
            <person name="Pradella S."/>
            <person name="Gunther G."/>
            <person name="Rohde M."/>
            <person name="von der Ohe W."/>
            <person name="Steinert M."/>
        </authorList>
    </citation>
    <scope>NUCLEOTIDE SEQUENCE [LARGE SCALE GENOMIC DNA]</scope>
    <source>
        <strain evidence="1">Eric_V</strain>
        <plasmid evidence="1">unnamed1</plasmid>
    </source>
</reference>
<dbReference type="RefSeq" id="WP_172423991.1">
    <property type="nucleotide sequence ID" value="NZ_CP019718.1"/>
</dbReference>
<organism evidence="1 2">
    <name type="scientific">Paenibacillus larvae subsp. larvae</name>
    <dbReference type="NCBI Taxonomy" id="147375"/>
    <lineage>
        <taxon>Bacteria</taxon>
        <taxon>Bacillati</taxon>
        <taxon>Bacillota</taxon>
        <taxon>Bacilli</taxon>
        <taxon>Bacillales</taxon>
        <taxon>Paenibacillaceae</taxon>
        <taxon>Paenibacillus</taxon>
    </lineage>
</organism>
<dbReference type="Proteomes" id="UP000464330">
    <property type="component" value="Plasmid unnamed1"/>
</dbReference>
<geneLocation type="plasmid" evidence="1 2">
    <name>unnamed1</name>
</geneLocation>
<dbReference type="AlphaFoldDB" id="A0A6C0QZA3"/>
<name>A0A6C0QZA3_9BACL</name>